<evidence type="ECO:0000313" key="2">
    <source>
        <dbReference type="Proteomes" id="UP000887159"/>
    </source>
</evidence>
<accession>A0A8X6R9A2</accession>
<organism evidence="1 2">
    <name type="scientific">Trichonephila clavipes</name>
    <name type="common">Golden silk orbweaver</name>
    <name type="synonym">Nephila clavipes</name>
    <dbReference type="NCBI Taxonomy" id="2585209"/>
    <lineage>
        <taxon>Eukaryota</taxon>
        <taxon>Metazoa</taxon>
        <taxon>Ecdysozoa</taxon>
        <taxon>Arthropoda</taxon>
        <taxon>Chelicerata</taxon>
        <taxon>Arachnida</taxon>
        <taxon>Araneae</taxon>
        <taxon>Araneomorphae</taxon>
        <taxon>Entelegynae</taxon>
        <taxon>Araneoidea</taxon>
        <taxon>Nephilidae</taxon>
        <taxon>Trichonephila</taxon>
    </lineage>
</organism>
<dbReference type="AlphaFoldDB" id="A0A8X6R9A2"/>
<comment type="caution">
    <text evidence="1">The sequence shown here is derived from an EMBL/GenBank/DDBJ whole genome shotgun (WGS) entry which is preliminary data.</text>
</comment>
<keyword evidence="2" id="KW-1185">Reference proteome</keyword>
<protein>
    <submittedName>
        <fullName evidence="1">Uncharacterized protein</fullName>
    </submittedName>
</protein>
<evidence type="ECO:0000313" key="1">
    <source>
        <dbReference type="EMBL" id="GFX88222.1"/>
    </source>
</evidence>
<dbReference type="EMBL" id="BMAU01021050">
    <property type="protein sequence ID" value="GFX88222.1"/>
    <property type="molecule type" value="Genomic_DNA"/>
</dbReference>
<proteinExistence type="predicted"/>
<reference evidence="1" key="1">
    <citation type="submission" date="2020-08" db="EMBL/GenBank/DDBJ databases">
        <title>Multicomponent nature underlies the extraordinary mechanical properties of spider dragline silk.</title>
        <authorList>
            <person name="Kono N."/>
            <person name="Nakamura H."/>
            <person name="Mori M."/>
            <person name="Yoshida Y."/>
            <person name="Ohtoshi R."/>
            <person name="Malay A.D."/>
            <person name="Moran D.A.P."/>
            <person name="Tomita M."/>
            <person name="Numata K."/>
            <person name="Arakawa K."/>
        </authorList>
    </citation>
    <scope>NUCLEOTIDE SEQUENCE</scope>
</reference>
<name>A0A8X6R9A2_TRICX</name>
<dbReference type="Proteomes" id="UP000887159">
    <property type="component" value="Unassembled WGS sequence"/>
</dbReference>
<gene>
    <name evidence="1" type="ORF">TNCV_1066381</name>
</gene>
<sequence>MIRRCETMINVTQVDERETSLDRKTAPRSVIITRGAPCLRTISSSKNFAISSTSAVGKAFVIAYRVE</sequence>